<accession>A0A397SDY4</accession>
<feature type="region of interest" description="Disordered" evidence="1">
    <location>
        <begin position="79"/>
        <end position="99"/>
    </location>
</feature>
<protein>
    <submittedName>
        <fullName evidence="2">Uncharacterized protein</fullName>
    </submittedName>
</protein>
<proteinExistence type="predicted"/>
<evidence type="ECO:0000313" key="3">
    <source>
        <dbReference type="Proteomes" id="UP000265703"/>
    </source>
</evidence>
<keyword evidence="3" id="KW-1185">Reference proteome</keyword>
<dbReference type="Proteomes" id="UP000265703">
    <property type="component" value="Unassembled WGS sequence"/>
</dbReference>
<dbReference type="AlphaFoldDB" id="A0A397SDY4"/>
<feature type="region of interest" description="Disordered" evidence="1">
    <location>
        <begin position="132"/>
        <end position="161"/>
    </location>
</feature>
<gene>
    <name evidence="2" type="ORF">C1645_881031</name>
</gene>
<sequence>MTSSQKLAFSPAPSNIPFLISAQRFHVINSDQRGHNRISTNSFKNPPTPSRYLGHGAATHYLRPKSTIEIEQIFLSDKPSPSWPLHNNSSSIPRTPPPSDRPIIKAVLQDPTPNSILTPISTHPAEFSANVVLNPCDPEKSPPPLSRKAQKRQAALERKQRKEAEAIALGHHHRRDFVKELSSEEYRLILEVSNYEILGIDSYLRNCSSLLSDWQFIVHAFRTNTVMPQDLKDYDTIR</sequence>
<evidence type="ECO:0000256" key="1">
    <source>
        <dbReference type="SAM" id="MobiDB-lite"/>
    </source>
</evidence>
<evidence type="ECO:0000313" key="2">
    <source>
        <dbReference type="EMBL" id="RIA82455.1"/>
    </source>
</evidence>
<organism evidence="2 3">
    <name type="scientific">Glomus cerebriforme</name>
    <dbReference type="NCBI Taxonomy" id="658196"/>
    <lineage>
        <taxon>Eukaryota</taxon>
        <taxon>Fungi</taxon>
        <taxon>Fungi incertae sedis</taxon>
        <taxon>Mucoromycota</taxon>
        <taxon>Glomeromycotina</taxon>
        <taxon>Glomeromycetes</taxon>
        <taxon>Glomerales</taxon>
        <taxon>Glomeraceae</taxon>
        <taxon>Glomus</taxon>
    </lineage>
</organism>
<dbReference type="EMBL" id="QKYT01000664">
    <property type="protein sequence ID" value="RIA82455.1"/>
    <property type="molecule type" value="Genomic_DNA"/>
</dbReference>
<comment type="caution">
    <text evidence="2">The sequence shown here is derived from an EMBL/GenBank/DDBJ whole genome shotgun (WGS) entry which is preliminary data.</text>
</comment>
<reference evidence="2 3" key="1">
    <citation type="submission" date="2018-06" db="EMBL/GenBank/DDBJ databases">
        <title>Comparative genomics reveals the genomic features of Rhizophagus irregularis, R. cerebriforme, R. diaphanum and Gigaspora rosea, and their symbiotic lifestyle signature.</title>
        <authorList>
            <person name="Morin E."/>
            <person name="San Clemente H."/>
            <person name="Chen E.C.H."/>
            <person name="De La Providencia I."/>
            <person name="Hainaut M."/>
            <person name="Kuo A."/>
            <person name="Kohler A."/>
            <person name="Murat C."/>
            <person name="Tang N."/>
            <person name="Roy S."/>
            <person name="Loubradou J."/>
            <person name="Henrissat B."/>
            <person name="Grigoriev I.V."/>
            <person name="Corradi N."/>
            <person name="Roux C."/>
            <person name="Martin F.M."/>
        </authorList>
    </citation>
    <scope>NUCLEOTIDE SEQUENCE [LARGE SCALE GENOMIC DNA]</scope>
    <source>
        <strain evidence="2 3">DAOM 227022</strain>
    </source>
</reference>
<name>A0A397SDY4_9GLOM</name>